<accession>A0A317T045</accession>
<evidence type="ECO:0000313" key="2">
    <source>
        <dbReference type="EMBL" id="PWW80042.1"/>
    </source>
</evidence>
<organism evidence="2 4">
    <name type="scientific">Tuber magnatum</name>
    <name type="common">white Piedmont truffle</name>
    <dbReference type="NCBI Taxonomy" id="42249"/>
    <lineage>
        <taxon>Eukaryota</taxon>
        <taxon>Fungi</taxon>
        <taxon>Dikarya</taxon>
        <taxon>Ascomycota</taxon>
        <taxon>Pezizomycotina</taxon>
        <taxon>Pezizomycetes</taxon>
        <taxon>Pezizales</taxon>
        <taxon>Tuberaceae</taxon>
        <taxon>Tuber</taxon>
    </lineage>
</organism>
<keyword evidence="4" id="KW-1185">Reference proteome</keyword>
<gene>
    <name evidence="2" type="ORF">C7212DRAFT_308161</name>
    <name evidence="3" type="ORF">C7212DRAFT_308164</name>
</gene>
<feature type="compositionally biased region" description="Basic and acidic residues" evidence="1">
    <location>
        <begin position="152"/>
        <end position="168"/>
    </location>
</feature>
<evidence type="ECO:0000313" key="4">
    <source>
        <dbReference type="Proteomes" id="UP000246991"/>
    </source>
</evidence>
<dbReference type="Proteomes" id="UP000246991">
    <property type="component" value="Unassembled WGS sequence"/>
</dbReference>
<dbReference type="EMBL" id="PYWC01000005">
    <property type="protein sequence ID" value="PWW80045.1"/>
    <property type="molecule type" value="Genomic_DNA"/>
</dbReference>
<dbReference type="EMBL" id="PYWC01000005">
    <property type="protein sequence ID" value="PWW80042.1"/>
    <property type="molecule type" value="Genomic_DNA"/>
</dbReference>
<reference evidence="2 4" key="1">
    <citation type="submission" date="2018-03" db="EMBL/GenBank/DDBJ databases">
        <title>Genomes of Pezizomycetes fungi and the evolution of truffles.</title>
        <authorList>
            <person name="Murat C."/>
            <person name="Payen T."/>
            <person name="Noel B."/>
            <person name="Kuo A."/>
            <person name="Martin F.M."/>
        </authorList>
    </citation>
    <scope>NUCLEOTIDE SEQUENCE [LARGE SCALE GENOMIC DNA]</scope>
    <source>
        <strain evidence="2">091103-1</strain>
    </source>
</reference>
<feature type="region of interest" description="Disordered" evidence="1">
    <location>
        <begin position="136"/>
        <end position="174"/>
    </location>
</feature>
<dbReference type="AlphaFoldDB" id="A0A317T045"/>
<comment type="caution">
    <text evidence="2">The sequence shown here is derived from an EMBL/GenBank/DDBJ whole genome shotgun (WGS) entry which is preliminary data.</text>
</comment>
<feature type="compositionally biased region" description="Polar residues" evidence="1">
    <location>
        <begin position="137"/>
        <end position="150"/>
    </location>
</feature>
<sequence>MLGAILLSLRGLGSRSELDLGITDLAPSGGGTGKISPRLLLLIRSLREPASSFTLSLCHRLYFSHVTGKTLPIQCSVWTQQDNSQHVGLVQKCLLQGNQLSTSDFPDYPLVLVWVFFYVSGCIRIPLSRAVIPRPKPNQSTVTWSAQGTNWRKRDVAERKVKDRDKNGKWGQAK</sequence>
<name>A0A317T045_9PEZI</name>
<evidence type="ECO:0000313" key="3">
    <source>
        <dbReference type="EMBL" id="PWW80045.1"/>
    </source>
</evidence>
<proteinExistence type="predicted"/>
<protein>
    <submittedName>
        <fullName evidence="2">Uncharacterized protein</fullName>
    </submittedName>
</protein>
<evidence type="ECO:0000256" key="1">
    <source>
        <dbReference type="SAM" id="MobiDB-lite"/>
    </source>
</evidence>